<dbReference type="GO" id="GO:0009228">
    <property type="term" value="P:thiamine biosynthetic process"/>
    <property type="evidence" value="ECO:0007669"/>
    <property type="project" value="UniProtKB-KW"/>
</dbReference>
<feature type="domain" description="Thiamine phosphate synthase/TenI" evidence="3">
    <location>
        <begin position="16"/>
        <end position="190"/>
    </location>
</feature>
<organism evidence="4 5">
    <name type="scientific">Clostridium tyrobutyricum DIVETGP</name>
    <dbReference type="NCBI Taxonomy" id="1408889"/>
    <lineage>
        <taxon>Bacteria</taxon>
        <taxon>Bacillati</taxon>
        <taxon>Bacillota</taxon>
        <taxon>Clostridia</taxon>
        <taxon>Eubacteriales</taxon>
        <taxon>Clostridiaceae</taxon>
        <taxon>Clostridium</taxon>
    </lineage>
</organism>
<dbReference type="SUPFAM" id="SSF51391">
    <property type="entry name" value="Thiamin phosphate synthase"/>
    <property type="match status" value="1"/>
</dbReference>
<comment type="caution">
    <text evidence="4">The sequence shown here is derived from an EMBL/GenBank/DDBJ whole genome shotgun (WGS) entry which is preliminary data.</text>
</comment>
<evidence type="ECO:0000313" key="4">
    <source>
        <dbReference type="EMBL" id="CDL91120.1"/>
    </source>
</evidence>
<comment type="pathway">
    <text evidence="1">Cofactor biosynthesis; thiamine diphosphate biosynthesis.</text>
</comment>
<evidence type="ECO:0000256" key="1">
    <source>
        <dbReference type="ARBA" id="ARBA00004948"/>
    </source>
</evidence>
<dbReference type="EMBL" id="CBXI010000019">
    <property type="protein sequence ID" value="CDL91120.1"/>
    <property type="molecule type" value="Genomic_DNA"/>
</dbReference>
<dbReference type="CDD" id="cd00564">
    <property type="entry name" value="TMP_TenI"/>
    <property type="match status" value="1"/>
</dbReference>
<dbReference type="Pfam" id="PF02581">
    <property type="entry name" value="TMP-TENI"/>
    <property type="match status" value="1"/>
</dbReference>
<dbReference type="EC" id="2.5.1.3" evidence="4"/>
<dbReference type="GeneID" id="29418711"/>
<dbReference type="InterPro" id="IPR022998">
    <property type="entry name" value="ThiamineP_synth_TenI"/>
</dbReference>
<gene>
    <name evidence="4" type="ORF">CTDIVETGP_1190</name>
</gene>
<dbReference type="AlphaFoldDB" id="W6N504"/>
<name>W6N504_CLOTY</name>
<dbReference type="GO" id="GO:0004789">
    <property type="term" value="F:thiamine-phosphate diphosphorylase activity"/>
    <property type="evidence" value="ECO:0007669"/>
    <property type="project" value="UniProtKB-EC"/>
</dbReference>
<keyword evidence="4" id="KW-0808">Transferase</keyword>
<protein>
    <submittedName>
        <fullName evidence="4">Thiamin-phosphate pyrophosphorylase</fullName>
        <ecNumber evidence="4">2.5.1.3</ecNumber>
    </submittedName>
</protein>
<evidence type="ECO:0000259" key="3">
    <source>
        <dbReference type="Pfam" id="PF02581"/>
    </source>
</evidence>
<dbReference type="RefSeq" id="WP_017751012.1">
    <property type="nucleotide sequence ID" value="NZ_CBXI010000019.1"/>
</dbReference>
<dbReference type="InterPro" id="IPR036206">
    <property type="entry name" value="ThiamineP_synth_sf"/>
</dbReference>
<evidence type="ECO:0000313" key="5">
    <source>
        <dbReference type="Proteomes" id="UP000019482"/>
    </source>
</evidence>
<dbReference type="GO" id="GO:0005737">
    <property type="term" value="C:cytoplasm"/>
    <property type="evidence" value="ECO:0007669"/>
    <property type="project" value="TreeGrafter"/>
</dbReference>
<sequence length="195" mass="21563">MENKDIFKLKGSKKIIVVTNRHLVKENFLNAIEKCVLYGADAVMLREKDLQYEELMEVGEQTKNITDNYGVPLIINGNFRASLELETYGFHTGFERFKSMNRSEKNSLCIGVSVHSSREAVEAEKLGADYVMAGNVFETSCKIGLKGRGINFIDDIANKIFIPVIAIGGIGRENIESVLGTKASGAAIMSYAMNL</sequence>
<proteinExistence type="predicted"/>
<dbReference type="InterPro" id="IPR013785">
    <property type="entry name" value="Aldolase_TIM"/>
</dbReference>
<evidence type="ECO:0000256" key="2">
    <source>
        <dbReference type="ARBA" id="ARBA00022977"/>
    </source>
</evidence>
<keyword evidence="5" id="KW-1185">Reference proteome</keyword>
<dbReference type="Proteomes" id="UP000019482">
    <property type="component" value="Unassembled WGS sequence"/>
</dbReference>
<dbReference type="OrthoDB" id="9815348at2"/>
<keyword evidence="2" id="KW-0784">Thiamine biosynthesis</keyword>
<reference evidence="4 5" key="1">
    <citation type="journal article" date="2015" name="Genome Announc.">
        <title>Draft Genome Sequence of Clostridium tyrobutyricum Strain DIVETGP, Isolated from Cow's Milk for Grana Padano Production.</title>
        <authorList>
            <person name="Soggiu A."/>
            <person name="Piras C."/>
            <person name="Gaiarsa S."/>
            <person name="Sassera D."/>
            <person name="Roncada P."/>
            <person name="Bendixen E."/>
            <person name="Brasca M."/>
            <person name="Bonizzi L."/>
        </authorList>
    </citation>
    <scope>NUCLEOTIDE SEQUENCE [LARGE SCALE GENOMIC DNA]</scope>
    <source>
        <strain evidence="4 5">DIVETGP</strain>
    </source>
</reference>
<dbReference type="PANTHER" id="PTHR20857">
    <property type="entry name" value="THIAMINE-PHOSPHATE PYROPHOSPHORYLASE"/>
    <property type="match status" value="1"/>
</dbReference>
<accession>W6N504</accession>
<dbReference type="PANTHER" id="PTHR20857:SF15">
    <property type="entry name" value="THIAMINE-PHOSPHATE SYNTHASE"/>
    <property type="match status" value="1"/>
</dbReference>
<dbReference type="Gene3D" id="3.20.20.70">
    <property type="entry name" value="Aldolase class I"/>
    <property type="match status" value="1"/>
</dbReference>